<sequence>MADDTMTIRYVDAAELSHEKWQRLTGPTSLYADPAFFTAMAGNWAAFVYKDYEAVLPVFPRTKWGIAYLYQPAFIQKTAIHSLAPVDSSLIHLFLSACRKRFRFAEFYLANNPANNHCYTKERNNYLVNLQPAYASIESQYKTDLQKNRKIASQHAFEYRPADNPNSVLALYQNTYGKSLSYSNQDYKQLHQYCNSEKGQGQLVLREVLLGNEVQAACLCLKDSDRLYLLANITVPHARKKAANHFLLDQLIREFAGRLSWLDMEGSDLPGIAHFYQNFGAVNEPYYFVAWNDLPFPLRWLKPRY</sequence>
<dbReference type="SUPFAM" id="SSF55729">
    <property type="entry name" value="Acyl-CoA N-acyltransferases (Nat)"/>
    <property type="match status" value="1"/>
</dbReference>
<dbReference type="InterPro" id="IPR038740">
    <property type="entry name" value="BioF2-like_GNAT_dom"/>
</dbReference>
<evidence type="ECO:0000259" key="1">
    <source>
        <dbReference type="Pfam" id="PF13480"/>
    </source>
</evidence>
<proteinExistence type="predicted"/>
<comment type="caution">
    <text evidence="2">The sequence shown here is derived from an EMBL/GenBank/DDBJ whole genome shotgun (WGS) entry which is preliminary data.</text>
</comment>
<organism evidence="2 3">
    <name type="scientific">Flavihumibacter fluminis</name>
    <dbReference type="NCBI Taxonomy" id="2909236"/>
    <lineage>
        <taxon>Bacteria</taxon>
        <taxon>Pseudomonadati</taxon>
        <taxon>Bacteroidota</taxon>
        <taxon>Chitinophagia</taxon>
        <taxon>Chitinophagales</taxon>
        <taxon>Chitinophagaceae</taxon>
        <taxon>Flavihumibacter</taxon>
    </lineage>
</organism>
<evidence type="ECO:0000313" key="2">
    <source>
        <dbReference type="EMBL" id="MCF1714589.1"/>
    </source>
</evidence>
<dbReference type="Pfam" id="PF13480">
    <property type="entry name" value="Acetyltransf_6"/>
    <property type="match status" value="1"/>
</dbReference>
<dbReference type="Gene3D" id="3.40.630.30">
    <property type="match status" value="1"/>
</dbReference>
<evidence type="ECO:0000313" key="3">
    <source>
        <dbReference type="Proteomes" id="UP001200145"/>
    </source>
</evidence>
<name>A0ABS9BHD2_9BACT</name>
<dbReference type="Proteomes" id="UP001200145">
    <property type="component" value="Unassembled WGS sequence"/>
</dbReference>
<dbReference type="InterPro" id="IPR016181">
    <property type="entry name" value="Acyl_CoA_acyltransferase"/>
</dbReference>
<accession>A0ABS9BHD2</accession>
<keyword evidence="3" id="KW-1185">Reference proteome</keyword>
<gene>
    <name evidence="2" type="ORF">L0U88_08130</name>
</gene>
<feature type="domain" description="BioF2-like acetyltransferase" evidence="1">
    <location>
        <begin position="146"/>
        <end position="257"/>
    </location>
</feature>
<reference evidence="2 3" key="1">
    <citation type="submission" date="2022-01" db="EMBL/GenBank/DDBJ databases">
        <title>Flavihumibacter sp. nov., isolated from sediment of a river.</title>
        <authorList>
            <person name="Liu H."/>
        </authorList>
    </citation>
    <scope>NUCLEOTIDE SEQUENCE [LARGE SCALE GENOMIC DNA]</scope>
    <source>
        <strain evidence="2 3">RY-1</strain>
    </source>
</reference>
<protein>
    <submittedName>
        <fullName evidence="2">GNAT family N-acetyltransferase</fullName>
    </submittedName>
</protein>
<dbReference type="RefSeq" id="WP_234865395.1">
    <property type="nucleotide sequence ID" value="NZ_JAKEVY010000002.1"/>
</dbReference>
<dbReference type="EMBL" id="JAKEVY010000002">
    <property type="protein sequence ID" value="MCF1714589.1"/>
    <property type="molecule type" value="Genomic_DNA"/>
</dbReference>